<dbReference type="Pfam" id="PF08240">
    <property type="entry name" value="ADH_N"/>
    <property type="match status" value="1"/>
</dbReference>
<gene>
    <name evidence="6" type="ORF">FPE_LOCUS8097</name>
</gene>
<accession>A0AAD1Z039</accession>
<reference evidence="6" key="1">
    <citation type="submission" date="2023-05" db="EMBL/GenBank/DDBJ databases">
        <authorList>
            <person name="Huff M."/>
        </authorList>
    </citation>
    <scope>NUCLEOTIDE SEQUENCE</scope>
</reference>
<dbReference type="GO" id="GO:0016616">
    <property type="term" value="F:oxidoreductase activity, acting on the CH-OH group of donors, NAD or NADP as acceptor"/>
    <property type="evidence" value="ECO:0007669"/>
    <property type="project" value="InterPro"/>
</dbReference>
<dbReference type="AlphaFoldDB" id="A0AAD1Z039"/>
<dbReference type="PANTHER" id="PTHR42683">
    <property type="entry name" value="ALDEHYDE REDUCTASE"/>
    <property type="match status" value="1"/>
</dbReference>
<dbReference type="EMBL" id="OU503040">
    <property type="protein sequence ID" value="CAI9760667.1"/>
    <property type="molecule type" value="Genomic_DNA"/>
</dbReference>
<sequence length="162" mass="18201">MIIKGYIIGSRGSLIVDINGDIDTFRTTHCLQFNIVKMVKSPETEHPLKAVGWATRDWNFFLPFKFSRKATEEHDVKFKVLYCGVFHSDLHITKNEWGFTQYPLVPGHEIVGQVTEVGSKVEAETRSEPDLSLVSLAFLWASMNGPSELAIVDEANNKATTT</sequence>
<evidence type="ECO:0000313" key="6">
    <source>
        <dbReference type="EMBL" id="CAI9760667.1"/>
    </source>
</evidence>
<keyword evidence="7" id="KW-1185">Reference proteome</keyword>
<protein>
    <recommendedName>
        <fullName evidence="5">Alcohol dehydrogenase-like N-terminal domain-containing protein</fullName>
    </recommendedName>
</protein>
<dbReference type="InterPro" id="IPR013154">
    <property type="entry name" value="ADH-like_N"/>
</dbReference>
<proteinExistence type="predicted"/>
<comment type="cofactor">
    <cofactor evidence="1">
        <name>Zn(2+)</name>
        <dbReference type="ChEBI" id="CHEBI:29105"/>
    </cofactor>
</comment>
<evidence type="ECO:0000259" key="5">
    <source>
        <dbReference type="Pfam" id="PF08240"/>
    </source>
</evidence>
<dbReference type="InterPro" id="IPR002328">
    <property type="entry name" value="ADH_Zn_CS"/>
</dbReference>
<feature type="domain" description="Alcohol dehydrogenase-like N-terminal" evidence="5">
    <location>
        <begin position="73"/>
        <end position="122"/>
    </location>
</feature>
<dbReference type="Gene3D" id="3.90.180.10">
    <property type="entry name" value="Medium-chain alcohol dehydrogenases, catalytic domain"/>
    <property type="match status" value="1"/>
</dbReference>
<evidence type="ECO:0000256" key="3">
    <source>
        <dbReference type="ARBA" id="ARBA00022833"/>
    </source>
</evidence>
<keyword evidence="3" id="KW-0862">Zinc</keyword>
<evidence type="ECO:0000256" key="2">
    <source>
        <dbReference type="ARBA" id="ARBA00022723"/>
    </source>
</evidence>
<keyword evidence="4" id="KW-0560">Oxidoreductase</keyword>
<evidence type="ECO:0000256" key="4">
    <source>
        <dbReference type="ARBA" id="ARBA00023002"/>
    </source>
</evidence>
<evidence type="ECO:0000256" key="1">
    <source>
        <dbReference type="ARBA" id="ARBA00001947"/>
    </source>
</evidence>
<evidence type="ECO:0000313" key="7">
    <source>
        <dbReference type="Proteomes" id="UP000834106"/>
    </source>
</evidence>
<name>A0AAD1Z039_9LAMI</name>
<dbReference type="PROSITE" id="PS00059">
    <property type="entry name" value="ADH_ZINC"/>
    <property type="match status" value="1"/>
</dbReference>
<dbReference type="InterPro" id="IPR047109">
    <property type="entry name" value="CAD-like"/>
</dbReference>
<dbReference type="InterPro" id="IPR011032">
    <property type="entry name" value="GroES-like_sf"/>
</dbReference>
<dbReference type="Proteomes" id="UP000834106">
    <property type="component" value="Chromosome 5"/>
</dbReference>
<keyword evidence="2" id="KW-0479">Metal-binding</keyword>
<dbReference type="SUPFAM" id="SSF50129">
    <property type="entry name" value="GroES-like"/>
    <property type="match status" value="1"/>
</dbReference>
<dbReference type="GO" id="GO:0008270">
    <property type="term" value="F:zinc ion binding"/>
    <property type="evidence" value="ECO:0007669"/>
    <property type="project" value="InterPro"/>
</dbReference>
<organism evidence="6 7">
    <name type="scientific">Fraxinus pennsylvanica</name>
    <dbReference type="NCBI Taxonomy" id="56036"/>
    <lineage>
        <taxon>Eukaryota</taxon>
        <taxon>Viridiplantae</taxon>
        <taxon>Streptophyta</taxon>
        <taxon>Embryophyta</taxon>
        <taxon>Tracheophyta</taxon>
        <taxon>Spermatophyta</taxon>
        <taxon>Magnoliopsida</taxon>
        <taxon>eudicotyledons</taxon>
        <taxon>Gunneridae</taxon>
        <taxon>Pentapetalae</taxon>
        <taxon>asterids</taxon>
        <taxon>lamiids</taxon>
        <taxon>Lamiales</taxon>
        <taxon>Oleaceae</taxon>
        <taxon>Oleeae</taxon>
        <taxon>Fraxinus</taxon>
    </lineage>
</organism>